<evidence type="ECO:0000313" key="1">
    <source>
        <dbReference type="EMBL" id="KAK4773614.1"/>
    </source>
</evidence>
<gene>
    <name evidence="1" type="ORF">SAY87_028633</name>
</gene>
<dbReference type="Proteomes" id="UP001345219">
    <property type="component" value="Chromosome 22"/>
</dbReference>
<dbReference type="PANTHER" id="PTHR34118">
    <property type="entry name" value="NF-KAPPA-B INHIBITOR-LIKE PROTEIN-RELATED"/>
    <property type="match status" value="1"/>
</dbReference>
<organism evidence="1 2">
    <name type="scientific">Trapa incisa</name>
    <dbReference type="NCBI Taxonomy" id="236973"/>
    <lineage>
        <taxon>Eukaryota</taxon>
        <taxon>Viridiplantae</taxon>
        <taxon>Streptophyta</taxon>
        <taxon>Embryophyta</taxon>
        <taxon>Tracheophyta</taxon>
        <taxon>Spermatophyta</taxon>
        <taxon>Magnoliopsida</taxon>
        <taxon>eudicotyledons</taxon>
        <taxon>Gunneridae</taxon>
        <taxon>Pentapetalae</taxon>
        <taxon>rosids</taxon>
        <taxon>malvids</taxon>
        <taxon>Myrtales</taxon>
        <taxon>Lythraceae</taxon>
        <taxon>Trapa</taxon>
    </lineage>
</organism>
<name>A0AAN7QNW5_9MYRT</name>
<accession>A0AAN7QNW5</accession>
<protein>
    <submittedName>
        <fullName evidence="1">Uncharacterized protein</fullName>
    </submittedName>
</protein>
<evidence type="ECO:0000313" key="2">
    <source>
        <dbReference type="Proteomes" id="UP001345219"/>
    </source>
</evidence>
<sequence>METLSGFRCFTSGAHFPLPRRALNSGQRRAVFFVIQSASSLNTSDAPPESKLLEDEVLRTFLKERKLTGDFISRASDIIWQRDALKLIDDENQELLDNPEQQYLDVENYDEGGFLKLSRTREWLVGEDAAPLNKKAIAKELQDDREKRKKLNFLQYEALKRELVLLSVGVGTGCAGYCLLVFSVQAAISYSIGVLFSCLYFHLLCKHVDNLSRESVPQIFRKKKIKKIGIRSEDLSDSLEKSIKGSGMALSSPRLVIPATIYGLWALSHQYVGSNIFDFQLVPAMLGMFVYKAAALVQVYRDNEDLKQVVEVSASKALLLSSFTLYSLSTQTLDRAPAVMASRKQGHREVLESMYSVIVLVFMLVACVELGDAASAVDVYRLIQYDISGVPLGSRFASLNYHASSMHFSPGVDLTRTVLVIPIRELDLGFVKEYISQRQPLGGLLFLLPQIFNFENKEGTGDSDKHHELELLKNSLLELEQSLVHANKPYPVYFAFEDDNVNTIPADIKRNDASGQQATATAGGFKLVVSAAEPKKVASPVITNIQGWLSGSKTDGDTNQLPTIAIVASYDTFGAAPALSVGSVSKGSGAVALLEIARLFSILYSNPRTRGRYNLLFGLTSGGPYNYNGTHKLVWCS</sequence>
<keyword evidence="2" id="KW-1185">Reference proteome</keyword>
<dbReference type="Gene3D" id="3.40.630.10">
    <property type="entry name" value="Zn peptidases"/>
    <property type="match status" value="1"/>
</dbReference>
<dbReference type="EMBL" id="JAXIOK010000004">
    <property type="protein sequence ID" value="KAK4773614.1"/>
    <property type="molecule type" value="Genomic_DNA"/>
</dbReference>
<dbReference type="PANTHER" id="PTHR34118:SF1">
    <property type="entry name" value="NF-KAPPA-B INHIBITOR-LIKE PROTEIN"/>
    <property type="match status" value="1"/>
</dbReference>
<proteinExistence type="predicted"/>
<comment type="caution">
    <text evidence="1">The sequence shown here is derived from an EMBL/GenBank/DDBJ whole genome shotgun (WGS) entry which is preliminary data.</text>
</comment>
<dbReference type="SUPFAM" id="SSF53187">
    <property type="entry name" value="Zn-dependent exopeptidases"/>
    <property type="match status" value="1"/>
</dbReference>
<dbReference type="AlphaFoldDB" id="A0AAN7QNW5"/>
<reference evidence="1 2" key="1">
    <citation type="journal article" date="2023" name="Hortic Res">
        <title>Pangenome of water caltrop reveals structural variations and asymmetric subgenome divergence after allopolyploidization.</title>
        <authorList>
            <person name="Zhang X."/>
            <person name="Chen Y."/>
            <person name="Wang L."/>
            <person name="Yuan Y."/>
            <person name="Fang M."/>
            <person name="Shi L."/>
            <person name="Lu R."/>
            <person name="Comes H.P."/>
            <person name="Ma Y."/>
            <person name="Chen Y."/>
            <person name="Huang G."/>
            <person name="Zhou Y."/>
            <person name="Zheng Z."/>
            <person name="Qiu Y."/>
        </authorList>
    </citation>
    <scope>NUCLEOTIDE SEQUENCE [LARGE SCALE GENOMIC DNA]</scope>
    <source>
        <tissue evidence="1">Roots</tissue>
    </source>
</reference>